<organism evidence="1 2">
    <name type="scientific">Passalora fulva</name>
    <name type="common">Tomato leaf mold</name>
    <name type="synonym">Cladosporium fulvum</name>
    <dbReference type="NCBI Taxonomy" id="5499"/>
    <lineage>
        <taxon>Eukaryota</taxon>
        <taxon>Fungi</taxon>
        <taxon>Dikarya</taxon>
        <taxon>Ascomycota</taxon>
        <taxon>Pezizomycotina</taxon>
        <taxon>Dothideomycetes</taxon>
        <taxon>Dothideomycetidae</taxon>
        <taxon>Mycosphaerellales</taxon>
        <taxon>Mycosphaerellaceae</taxon>
        <taxon>Fulvia</taxon>
    </lineage>
</organism>
<gene>
    <name evidence="1" type="ORF">CLAFUR5_14521</name>
</gene>
<protein>
    <recommendedName>
        <fullName evidence="3">F-box domain-containing protein</fullName>
    </recommendedName>
</protein>
<dbReference type="OrthoDB" id="5279008at2759"/>
<evidence type="ECO:0008006" key="3">
    <source>
        <dbReference type="Google" id="ProtNLM"/>
    </source>
</evidence>
<keyword evidence="2" id="KW-1185">Reference proteome</keyword>
<dbReference type="Proteomes" id="UP000756132">
    <property type="component" value="Chromosome 13"/>
</dbReference>
<evidence type="ECO:0000313" key="2">
    <source>
        <dbReference type="Proteomes" id="UP000756132"/>
    </source>
</evidence>
<dbReference type="EMBL" id="CP090175">
    <property type="protein sequence ID" value="UJO24891.1"/>
    <property type="molecule type" value="Genomic_DNA"/>
</dbReference>
<sequence length="392" mass="42989">MPAANLTAIPLELFETIAQDVARKDLKSLRLVSSEANSKVLTFFSKTFFPHQAFYLNSQKSLELAVEVTRHAAFAPAIKTISLCIEEVHIRASLSSEIEGARKARLRAVEAGADITAYARIEEGLIKYRKALEEEKSFQSSGAQTALLRQIFINLAEHGNLSRLELTDRATSGRDPLVLPGMEGFVYRTPLALPACRDGAPFTLVSEALEHARSQASTPRELLVSTLVVCTKRWALPGRHLNKLSQFNGIQYLDITVCGKGSEAQFAPFIKSLEHAAGGSLKSLNLKVTVPLLRGTYRHTFSTPFLDAVFPEVETLSISGGSFVIKELAQFVKRQPRLGQLDLKGLVLVVTKKERKAMEKEGLEALIGVKGTYQSLIATKAKRVRGTNQGVS</sequence>
<accession>A0A9Q8PLT2</accession>
<dbReference type="AlphaFoldDB" id="A0A9Q8PLT2"/>
<proteinExistence type="predicted"/>
<evidence type="ECO:0000313" key="1">
    <source>
        <dbReference type="EMBL" id="UJO24891.1"/>
    </source>
</evidence>
<reference evidence="1" key="1">
    <citation type="submission" date="2021-12" db="EMBL/GenBank/DDBJ databases">
        <authorList>
            <person name="Zaccaron A."/>
            <person name="Stergiopoulos I."/>
        </authorList>
    </citation>
    <scope>NUCLEOTIDE SEQUENCE</scope>
    <source>
        <strain evidence="1">Race5_Kim</strain>
    </source>
</reference>
<name>A0A9Q8PLT2_PASFU</name>
<dbReference type="KEGG" id="ffu:CLAFUR5_14521"/>
<reference evidence="1" key="2">
    <citation type="journal article" date="2022" name="Microb. Genom.">
        <title>A chromosome-scale genome assembly of the tomato pathogen Cladosporium fulvum reveals a compartmentalized genome architecture and the presence of a dispensable chromosome.</title>
        <authorList>
            <person name="Zaccaron A.Z."/>
            <person name="Chen L.H."/>
            <person name="Samaras A."/>
            <person name="Stergiopoulos I."/>
        </authorList>
    </citation>
    <scope>NUCLEOTIDE SEQUENCE</scope>
    <source>
        <strain evidence="1">Race5_Kim</strain>
    </source>
</reference>
<dbReference type="GeneID" id="71994399"/>
<dbReference type="RefSeq" id="XP_047769257.1">
    <property type="nucleotide sequence ID" value="XM_047913669.1"/>
</dbReference>